<reference evidence="2" key="1">
    <citation type="journal article" date="2023" name="Nat. Commun.">
        <title>Diploid and tetraploid genomes of Acorus and the evolution of monocots.</title>
        <authorList>
            <person name="Ma L."/>
            <person name="Liu K.W."/>
            <person name="Li Z."/>
            <person name="Hsiao Y.Y."/>
            <person name="Qi Y."/>
            <person name="Fu T."/>
            <person name="Tang G.D."/>
            <person name="Zhang D."/>
            <person name="Sun W.H."/>
            <person name="Liu D.K."/>
            <person name="Li Y."/>
            <person name="Chen G.Z."/>
            <person name="Liu X.D."/>
            <person name="Liao X.Y."/>
            <person name="Jiang Y.T."/>
            <person name="Yu X."/>
            <person name="Hao Y."/>
            <person name="Huang J."/>
            <person name="Zhao X.W."/>
            <person name="Ke S."/>
            <person name="Chen Y.Y."/>
            <person name="Wu W.L."/>
            <person name="Hsu J.L."/>
            <person name="Lin Y.F."/>
            <person name="Huang M.D."/>
            <person name="Li C.Y."/>
            <person name="Huang L."/>
            <person name="Wang Z.W."/>
            <person name="Zhao X."/>
            <person name="Zhong W.Y."/>
            <person name="Peng D.H."/>
            <person name="Ahmad S."/>
            <person name="Lan S."/>
            <person name="Zhang J.S."/>
            <person name="Tsai W.C."/>
            <person name="Van de Peer Y."/>
            <person name="Liu Z.J."/>
        </authorList>
    </citation>
    <scope>NUCLEOTIDE SEQUENCE</scope>
    <source>
        <strain evidence="2">SCP</strain>
    </source>
</reference>
<dbReference type="InterPro" id="IPR008507">
    <property type="entry name" value="DUF789"/>
</dbReference>
<feature type="compositionally biased region" description="Basic and acidic residues" evidence="1">
    <location>
        <begin position="153"/>
        <end position="167"/>
    </location>
</feature>
<dbReference type="Pfam" id="PF05623">
    <property type="entry name" value="DUF789"/>
    <property type="match status" value="2"/>
</dbReference>
<comment type="caution">
    <text evidence="2">The sequence shown here is derived from an EMBL/GenBank/DDBJ whole genome shotgun (WGS) entry which is preliminary data.</text>
</comment>
<dbReference type="AlphaFoldDB" id="A0AAV9A413"/>
<name>A0AAV9A413_ACOGR</name>
<evidence type="ECO:0000313" key="2">
    <source>
        <dbReference type="EMBL" id="KAK1258908.1"/>
    </source>
</evidence>
<dbReference type="PANTHER" id="PTHR31343">
    <property type="entry name" value="T15D22.8"/>
    <property type="match status" value="1"/>
</dbReference>
<dbReference type="EMBL" id="JAUJYN010000013">
    <property type="protein sequence ID" value="KAK1258908.1"/>
    <property type="molecule type" value="Genomic_DNA"/>
</dbReference>
<evidence type="ECO:0000256" key="1">
    <source>
        <dbReference type="SAM" id="MobiDB-lite"/>
    </source>
</evidence>
<organism evidence="2 3">
    <name type="scientific">Acorus gramineus</name>
    <name type="common">Dwarf sweet flag</name>
    <dbReference type="NCBI Taxonomy" id="55184"/>
    <lineage>
        <taxon>Eukaryota</taxon>
        <taxon>Viridiplantae</taxon>
        <taxon>Streptophyta</taxon>
        <taxon>Embryophyta</taxon>
        <taxon>Tracheophyta</taxon>
        <taxon>Spermatophyta</taxon>
        <taxon>Magnoliopsida</taxon>
        <taxon>Liliopsida</taxon>
        <taxon>Acoraceae</taxon>
        <taxon>Acorus</taxon>
    </lineage>
</organism>
<evidence type="ECO:0000313" key="3">
    <source>
        <dbReference type="Proteomes" id="UP001179952"/>
    </source>
</evidence>
<sequence>MLGTTVQLNRGHGEDHRFYTPVKFRRSNYHHHQNQSSTTVSKGKDTVLDDAAAEVEPVTSNLDRFLESTTPSVPAQYFSKTTMRGRRTCDVEFQAYYCLGDLWEEFREWSAYGAGVPLVLNGSNCVVQYYVPYLSGIQLYSESTCLPATSSRRLGEDSDGDSCKDSCSDGNSDFEVERAMKYSMDQWNQHSQPSSLPSRMDGLSLREKQTEYQEGFSSDDGEVETSQGCLLFEFLERDLPYCREPLADKASSLYPIYRIPTGPTLKDLDACFLTFHSLATPMIGTGTSQGPIITYPDGADGVPKISLSVFGLASYKLTGPLWTPCGGSERQLANSLFQAADNWLRLHQVDHPDYRFFTSQDKACNMEKFS</sequence>
<feature type="region of interest" description="Disordered" evidence="1">
    <location>
        <begin position="150"/>
        <end position="169"/>
    </location>
</feature>
<keyword evidence="3" id="KW-1185">Reference proteome</keyword>
<accession>A0AAV9A413</accession>
<dbReference type="PANTHER" id="PTHR31343:SF42">
    <property type="entry name" value="T15D22.8"/>
    <property type="match status" value="1"/>
</dbReference>
<protein>
    <submittedName>
        <fullName evidence="2">Uncharacterized protein</fullName>
    </submittedName>
</protein>
<dbReference type="Proteomes" id="UP001179952">
    <property type="component" value="Unassembled WGS sequence"/>
</dbReference>
<proteinExistence type="predicted"/>
<gene>
    <name evidence="2" type="ORF">QJS04_geneDACA018720</name>
</gene>
<reference evidence="2" key="2">
    <citation type="submission" date="2023-06" db="EMBL/GenBank/DDBJ databases">
        <authorList>
            <person name="Ma L."/>
            <person name="Liu K.-W."/>
            <person name="Li Z."/>
            <person name="Hsiao Y.-Y."/>
            <person name="Qi Y."/>
            <person name="Fu T."/>
            <person name="Tang G."/>
            <person name="Zhang D."/>
            <person name="Sun W.-H."/>
            <person name="Liu D.-K."/>
            <person name="Li Y."/>
            <person name="Chen G.-Z."/>
            <person name="Liu X.-D."/>
            <person name="Liao X.-Y."/>
            <person name="Jiang Y.-T."/>
            <person name="Yu X."/>
            <person name="Hao Y."/>
            <person name="Huang J."/>
            <person name="Zhao X.-W."/>
            <person name="Ke S."/>
            <person name="Chen Y.-Y."/>
            <person name="Wu W.-L."/>
            <person name="Hsu J.-L."/>
            <person name="Lin Y.-F."/>
            <person name="Huang M.-D."/>
            <person name="Li C.-Y."/>
            <person name="Huang L."/>
            <person name="Wang Z.-W."/>
            <person name="Zhao X."/>
            <person name="Zhong W.-Y."/>
            <person name="Peng D.-H."/>
            <person name="Ahmad S."/>
            <person name="Lan S."/>
            <person name="Zhang J.-S."/>
            <person name="Tsai W.-C."/>
            <person name="Van De Peer Y."/>
            <person name="Liu Z.-J."/>
        </authorList>
    </citation>
    <scope>NUCLEOTIDE SEQUENCE</scope>
    <source>
        <strain evidence="2">SCP</strain>
        <tissue evidence="2">Leaves</tissue>
    </source>
</reference>